<dbReference type="PANTHER" id="PTHR12124">
    <property type="entry name" value="POLYMYOSITIS/SCLERODERMA AUTOANTIGEN-RELATED"/>
    <property type="match status" value="1"/>
</dbReference>
<dbReference type="EMBL" id="PKPP01002327">
    <property type="protein sequence ID" value="PWA75992.1"/>
    <property type="molecule type" value="Genomic_DNA"/>
</dbReference>
<dbReference type="GO" id="GO:0000176">
    <property type="term" value="C:nuclear exosome (RNase complex)"/>
    <property type="evidence" value="ECO:0007669"/>
    <property type="project" value="TreeGrafter"/>
</dbReference>
<dbReference type="GO" id="GO:0000175">
    <property type="term" value="F:3'-5'-RNA exonuclease activity"/>
    <property type="evidence" value="ECO:0007669"/>
    <property type="project" value="InterPro"/>
</dbReference>
<keyword evidence="2" id="KW-0175">Coiled coil</keyword>
<name>A0A2U1NR55_ARTAN</name>
<dbReference type="GO" id="GO:0071035">
    <property type="term" value="P:nuclear polyadenylation-dependent rRNA catabolic process"/>
    <property type="evidence" value="ECO:0007669"/>
    <property type="project" value="TreeGrafter"/>
</dbReference>
<evidence type="ECO:0000256" key="1">
    <source>
        <dbReference type="ARBA" id="ARBA00005485"/>
    </source>
</evidence>
<dbReference type="Proteomes" id="UP000245207">
    <property type="component" value="Unassembled WGS sequence"/>
</dbReference>
<feature type="compositionally biased region" description="Polar residues" evidence="3">
    <location>
        <begin position="685"/>
        <end position="699"/>
    </location>
</feature>
<proteinExistence type="inferred from homology"/>
<dbReference type="InterPro" id="IPR002562">
    <property type="entry name" value="3'-5'_exonuclease_dom"/>
</dbReference>
<feature type="domain" description="3'-5' exonuclease" evidence="4">
    <location>
        <begin position="155"/>
        <end position="191"/>
    </location>
</feature>
<feature type="region of interest" description="Disordered" evidence="3">
    <location>
        <begin position="917"/>
        <end position="945"/>
    </location>
</feature>
<dbReference type="Pfam" id="PF01612">
    <property type="entry name" value="DNA_pol_A_exo1"/>
    <property type="match status" value="1"/>
</dbReference>
<dbReference type="GO" id="GO:0000467">
    <property type="term" value="P:exonucleolytic trimming to generate mature 3'-end of 5.8S rRNA from tricistronic rRNA transcript (SSU-rRNA, 5.8S rRNA, LSU-rRNA)"/>
    <property type="evidence" value="ECO:0007669"/>
    <property type="project" value="InterPro"/>
</dbReference>
<evidence type="ECO:0000313" key="6">
    <source>
        <dbReference type="Proteomes" id="UP000245207"/>
    </source>
</evidence>
<evidence type="ECO:0000256" key="3">
    <source>
        <dbReference type="SAM" id="MobiDB-lite"/>
    </source>
</evidence>
<dbReference type="GO" id="GO:0071038">
    <property type="term" value="P:TRAMP-dependent tRNA surveillance pathway"/>
    <property type="evidence" value="ECO:0007669"/>
    <property type="project" value="TreeGrafter"/>
</dbReference>
<dbReference type="SUPFAM" id="SSF53098">
    <property type="entry name" value="Ribonuclease H-like"/>
    <property type="match status" value="1"/>
</dbReference>
<evidence type="ECO:0000313" key="5">
    <source>
        <dbReference type="EMBL" id="PWA75992.1"/>
    </source>
</evidence>
<feature type="region of interest" description="Disordered" evidence="3">
    <location>
        <begin position="674"/>
        <end position="699"/>
    </location>
</feature>
<dbReference type="GO" id="GO:0071037">
    <property type="term" value="P:nuclear polyadenylation-dependent snRNA catabolic process"/>
    <property type="evidence" value="ECO:0007669"/>
    <property type="project" value="TreeGrafter"/>
</dbReference>
<dbReference type="GO" id="GO:0005730">
    <property type="term" value="C:nucleolus"/>
    <property type="evidence" value="ECO:0007669"/>
    <property type="project" value="TreeGrafter"/>
</dbReference>
<dbReference type="InterPro" id="IPR044876">
    <property type="entry name" value="HRDC_dom_sf"/>
</dbReference>
<dbReference type="Gene3D" id="1.10.287.1490">
    <property type="match status" value="1"/>
</dbReference>
<comment type="caution">
    <text evidence="5">The sequence shown here is derived from an EMBL/GenBank/DDBJ whole genome shotgun (WGS) entry which is preliminary data.</text>
</comment>
<organism evidence="5 6">
    <name type="scientific">Artemisia annua</name>
    <name type="common">Sweet wormwood</name>
    <dbReference type="NCBI Taxonomy" id="35608"/>
    <lineage>
        <taxon>Eukaryota</taxon>
        <taxon>Viridiplantae</taxon>
        <taxon>Streptophyta</taxon>
        <taxon>Embryophyta</taxon>
        <taxon>Tracheophyta</taxon>
        <taxon>Spermatophyta</taxon>
        <taxon>Magnoliopsida</taxon>
        <taxon>eudicotyledons</taxon>
        <taxon>Gunneridae</taxon>
        <taxon>Pentapetalae</taxon>
        <taxon>asterids</taxon>
        <taxon>campanulids</taxon>
        <taxon>Asterales</taxon>
        <taxon>Asteraceae</taxon>
        <taxon>Asteroideae</taxon>
        <taxon>Anthemideae</taxon>
        <taxon>Artemisiinae</taxon>
        <taxon>Artemisia</taxon>
    </lineage>
</organism>
<dbReference type="InterPro" id="IPR012337">
    <property type="entry name" value="RNaseH-like_sf"/>
</dbReference>
<feature type="coiled-coil region" evidence="2">
    <location>
        <begin position="1170"/>
        <end position="1211"/>
    </location>
</feature>
<gene>
    <name evidence="5" type="ORF">CTI12_AA238140</name>
</gene>
<dbReference type="OrthoDB" id="2250022at2759"/>
<accession>A0A2U1NR55</accession>
<dbReference type="Gene3D" id="1.10.150.80">
    <property type="entry name" value="HRDC domain"/>
    <property type="match status" value="1"/>
</dbReference>
<dbReference type="GO" id="GO:0003727">
    <property type="term" value="F:single-stranded RNA binding"/>
    <property type="evidence" value="ECO:0007669"/>
    <property type="project" value="TreeGrafter"/>
</dbReference>
<dbReference type="STRING" id="35608.A0A2U1NR55"/>
<sequence>MELIKILVTVSCVTVVATKVIKMLLDKRDGRRLKELKYCYLKTEEEKSDNSTDLHPYESEIMALLEKPQLDIEFSNGTMGDMKNEYVWVDDEIKLKQLGEVLSKERVFAVDTEQHSLRSFLGFTALIQVFHGAHNDVIWLQRDFHIYVVNLFDTYKCEDWRQRPLPKDMLGYARMDAHYLLYIPDCLVAELKFQKSENPASLDDTKFDFVYKASRRSNAVCLRLFTKELEASPGESAASSIISRHLNDSGSSSNNIQFQGIVGRLCCWRDFMVNNLPFRLQAAKMGGARVHDESLKYVLSDNAIVLLAKKVPVTETDISTTISQADSSSTTRSTSSVVSSHLVDFCFLLQGELQNPDEILQHYIKKHLGPNGSCPLSPYNDGLLSKSNIKLPKRLVSKENGYKFSKTAARKASHRELIAQKCLCKSAVYYDCMIYANDGRLFRYCDRSKLEWYLRKNLAKLVDKDPPAIMLLFEPKVRQGIDLQSKKNICVGCGEGNPYLNYRIIPSCYRKHIPKHLKSHFSQDFALVCFDCHEKANSFCQKYKKKVASDYGIPLFVQKVVNSSEGDAVSGGSTSVTKLGEGVVSPLELRRAASALLRHGQRMPPQRREELTQIVRKYYGGREISDEDLENAFYVGVSPHEKSRTQKQRVLSLISSSKNIVSVTALNSDIEDGADASKNEINEPENGSMSYSDINSEPTDASAKLNGSVNISSDGAVVATCGSKLSLLGHEPHGKQVVDYLLKEHGEDGIREFCQRWRQVFVEAINPRFLPAGWDVPHSIFPDCKLHGLSISELFFVDTFIDLLSKNIKLTIKLVGPIKGKKIRVIDTPSAFTTSTFLYVVVPLQTNHESSSNSNPTTFFFPSFFFENLDYKPSQRRENYRYKESKDKSPMWKSEMDSVESELSDAKQAVRDLALKIEEANSRSGGTPRKPKWRQQEEPETSLNNEDARYAQVMQELETVKQDLAKLKLDMTRVAKQKRHAERASKASNSKASTLSASIELMKKEIQELGEEQALVELARIEAVKECESIETRHKEENKLQITLSDINMIENELNTVRKQEGSPLNSIIDELEATKRELASIKGEGFNFMTSMDVIRNELKHVRDETARLHKAEQRRDITFQNLNSKILRAKAKLDSLTSGESKTHTVASNLVFTLQQLTSETETSKKEKDVIDEEIEKMNVEIDKVESEIEVAEERLEAALEELDTVKSSEAKALGDLKNMINTAIEARGTASINSSKITISNFEYEYLTSKSGGATELADKKIAAAQAWVEALKAHEKEILMKVEMTQREISELSEDEYERVDDEPELMAKVVASPRRTIKRAKLHRVRTSMTRYSGKSGSLRKEKVIPKLTRMFSNKNNIGMDE</sequence>
<dbReference type="Pfam" id="PF05701">
    <property type="entry name" value="WEMBL"/>
    <property type="match status" value="1"/>
</dbReference>
<evidence type="ECO:0000256" key="2">
    <source>
        <dbReference type="SAM" id="Coils"/>
    </source>
</evidence>
<reference evidence="5 6" key="1">
    <citation type="journal article" date="2018" name="Mol. Plant">
        <title>The genome of Artemisia annua provides insight into the evolution of Asteraceae family and artemisinin biosynthesis.</title>
        <authorList>
            <person name="Shen Q."/>
            <person name="Zhang L."/>
            <person name="Liao Z."/>
            <person name="Wang S."/>
            <person name="Yan T."/>
            <person name="Shi P."/>
            <person name="Liu M."/>
            <person name="Fu X."/>
            <person name="Pan Q."/>
            <person name="Wang Y."/>
            <person name="Lv Z."/>
            <person name="Lu X."/>
            <person name="Zhang F."/>
            <person name="Jiang W."/>
            <person name="Ma Y."/>
            <person name="Chen M."/>
            <person name="Hao X."/>
            <person name="Li L."/>
            <person name="Tang Y."/>
            <person name="Lv G."/>
            <person name="Zhou Y."/>
            <person name="Sun X."/>
            <person name="Brodelius P.E."/>
            <person name="Rose J.K.C."/>
            <person name="Tang K."/>
        </authorList>
    </citation>
    <scope>NUCLEOTIDE SEQUENCE [LARGE SCALE GENOMIC DNA]</scope>
    <source>
        <strain evidence="6">cv. Huhao1</strain>
        <tissue evidence="5">Leaf</tissue>
    </source>
</reference>
<dbReference type="Gene3D" id="3.30.420.10">
    <property type="entry name" value="Ribonuclease H-like superfamily/Ribonuclease H"/>
    <property type="match status" value="3"/>
</dbReference>
<dbReference type="GO" id="GO:0071040">
    <property type="term" value="P:nuclear polyadenylation-dependent antisense transcript catabolic process"/>
    <property type="evidence" value="ECO:0007669"/>
    <property type="project" value="TreeGrafter"/>
</dbReference>
<dbReference type="PANTHER" id="PTHR12124:SF68">
    <property type="entry name" value="PROTEIN RRP6-LIKE 3"/>
    <property type="match status" value="1"/>
</dbReference>
<dbReference type="GO" id="GO:0071044">
    <property type="term" value="P:histone mRNA catabolic process"/>
    <property type="evidence" value="ECO:0007669"/>
    <property type="project" value="TreeGrafter"/>
</dbReference>
<keyword evidence="6" id="KW-1185">Reference proteome</keyword>
<protein>
    <submittedName>
        <fullName evidence="5">Protein RRP6-like 3</fullName>
    </submittedName>
</protein>
<dbReference type="GO" id="GO:0071036">
    <property type="term" value="P:nuclear polyadenylation-dependent snoRNA catabolic process"/>
    <property type="evidence" value="ECO:0007669"/>
    <property type="project" value="TreeGrafter"/>
</dbReference>
<dbReference type="GO" id="GO:0071039">
    <property type="term" value="P:nuclear polyadenylation-dependent CUT catabolic process"/>
    <property type="evidence" value="ECO:0007669"/>
    <property type="project" value="TreeGrafter"/>
</dbReference>
<dbReference type="InterPro" id="IPR008545">
    <property type="entry name" value="Web"/>
</dbReference>
<dbReference type="GO" id="GO:0071051">
    <property type="term" value="P:poly(A)-dependent snoRNA 3'-end processing"/>
    <property type="evidence" value="ECO:0007669"/>
    <property type="project" value="TreeGrafter"/>
</dbReference>
<dbReference type="InterPro" id="IPR045092">
    <property type="entry name" value="Rrp6-like"/>
</dbReference>
<evidence type="ECO:0000259" key="4">
    <source>
        <dbReference type="Pfam" id="PF01612"/>
    </source>
</evidence>
<dbReference type="InterPro" id="IPR036397">
    <property type="entry name" value="RNaseH_sf"/>
</dbReference>
<comment type="similarity">
    <text evidence="1">Belongs to the WEB family.</text>
</comment>